<dbReference type="OrthoDB" id="4583914at2759"/>
<reference evidence="2 3" key="1">
    <citation type="journal article" date="2016" name="Genome Biol. Evol.">
        <title>Divergent and convergent evolution of fungal pathogenicity.</title>
        <authorList>
            <person name="Shang Y."/>
            <person name="Xiao G."/>
            <person name="Zheng P."/>
            <person name="Cen K."/>
            <person name="Zhan S."/>
            <person name="Wang C."/>
        </authorList>
    </citation>
    <scope>NUCLEOTIDE SEQUENCE [LARGE SCALE GENOMIC DNA]</scope>
    <source>
        <strain evidence="2 3">RCEF 2490</strain>
    </source>
</reference>
<keyword evidence="3" id="KW-1185">Reference proteome</keyword>
<gene>
    <name evidence="2" type="ORF">AAL_04897</name>
</gene>
<evidence type="ECO:0000313" key="2">
    <source>
        <dbReference type="EMBL" id="KZZ94786.1"/>
    </source>
</evidence>
<protein>
    <recommendedName>
        <fullName evidence="4">Acetate kinase</fullName>
    </recommendedName>
</protein>
<organism evidence="2 3">
    <name type="scientific">Moelleriella libera RCEF 2490</name>
    <dbReference type="NCBI Taxonomy" id="1081109"/>
    <lineage>
        <taxon>Eukaryota</taxon>
        <taxon>Fungi</taxon>
        <taxon>Dikarya</taxon>
        <taxon>Ascomycota</taxon>
        <taxon>Pezizomycotina</taxon>
        <taxon>Sordariomycetes</taxon>
        <taxon>Hypocreomycetidae</taxon>
        <taxon>Hypocreales</taxon>
        <taxon>Clavicipitaceae</taxon>
        <taxon>Moelleriella</taxon>
    </lineage>
</organism>
<feature type="compositionally biased region" description="Pro residues" evidence="1">
    <location>
        <begin position="307"/>
        <end position="320"/>
    </location>
</feature>
<name>A0A168B4L1_9HYPO</name>
<evidence type="ECO:0008006" key="4">
    <source>
        <dbReference type="Google" id="ProtNLM"/>
    </source>
</evidence>
<dbReference type="Proteomes" id="UP000078544">
    <property type="component" value="Unassembled WGS sequence"/>
</dbReference>
<proteinExistence type="predicted"/>
<evidence type="ECO:0000256" key="1">
    <source>
        <dbReference type="SAM" id="MobiDB-lite"/>
    </source>
</evidence>
<dbReference type="EMBL" id="AZGY01000010">
    <property type="protein sequence ID" value="KZZ94786.1"/>
    <property type="molecule type" value="Genomic_DNA"/>
</dbReference>
<accession>A0A168B4L1</accession>
<evidence type="ECO:0000313" key="3">
    <source>
        <dbReference type="Proteomes" id="UP000078544"/>
    </source>
</evidence>
<feature type="compositionally biased region" description="Low complexity" evidence="1">
    <location>
        <begin position="1"/>
        <end position="16"/>
    </location>
</feature>
<dbReference type="AlphaFoldDB" id="A0A168B4L1"/>
<feature type="region of interest" description="Disordered" evidence="1">
    <location>
        <begin position="307"/>
        <end position="355"/>
    </location>
</feature>
<sequence>MAGASSSSGSSFTSSSLGRRPTYGRSYVSPVDSTWTPTSVASTLSAPSIGNSPAPRSILRPLDLGPPGYKATMILYPDTVDERTVYLGPCEIFGSEHRRVMWQCSYQNEVLEHFLPSHIPSDIHPHTLHARHRQYHDPSELERFVYFPEPHRIRYTTDEGRCVHDQWVQVAYEFTSPEESLRFQGNLRGKTLVGFYDVDVVWTDVHRRLDAFGKVKGIGAIQRMKMWQDQCTNAYTLSVMANKTDRQYREYAVNLFDSEPRNKEERHKSLKLSVLGRRRSAPDQDYRHFLASWSLAHNADQAFQGVPFPPNQLELPPPQVLPGQAVELASPDWQQNREPEAGPEYSGPWTTDDRA</sequence>
<comment type="caution">
    <text evidence="2">The sequence shown here is derived from an EMBL/GenBank/DDBJ whole genome shotgun (WGS) entry which is preliminary data.</text>
</comment>
<feature type="region of interest" description="Disordered" evidence="1">
    <location>
        <begin position="1"/>
        <end position="21"/>
    </location>
</feature>